<evidence type="ECO:0000313" key="4">
    <source>
        <dbReference type="Proteomes" id="UP000297982"/>
    </source>
</evidence>
<gene>
    <name evidence="3" type="ORF">E4663_00350</name>
</gene>
<evidence type="ECO:0000256" key="2">
    <source>
        <dbReference type="SAM" id="SignalP"/>
    </source>
</evidence>
<dbReference type="EMBL" id="SRJC01000001">
    <property type="protein sequence ID" value="TGB03493.1"/>
    <property type="molecule type" value="Genomic_DNA"/>
</dbReference>
<keyword evidence="2" id="KW-0732">Signal</keyword>
<evidence type="ECO:0008006" key="5">
    <source>
        <dbReference type="Google" id="ProtNLM"/>
    </source>
</evidence>
<feature type="chain" id="PRO_5021237401" description="DUF4352 domain-containing protein" evidence="2">
    <location>
        <begin position="24"/>
        <end position="258"/>
    </location>
</feature>
<protein>
    <recommendedName>
        <fullName evidence="5">DUF4352 domain-containing protein</fullName>
    </recommendedName>
</protein>
<dbReference type="NCBIfam" id="NF038353">
    <property type="entry name" value="FxLYD_dom"/>
    <property type="match status" value="1"/>
</dbReference>
<dbReference type="InterPro" id="IPR047676">
    <property type="entry name" value="FxLYD_dom"/>
</dbReference>
<dbReference type="STRING" id="192814.GCA_900166575_00362"/>
<dbReference type="PROSITE" id="PS51257">
    <property type="entry name" value="PROKAR_LIPOPROTEIN"/>
    <property type="match status" value="1"/>
</dbReference>
<proteinExistence type="predicted"/>
<evidence type="ECO:0000313" key="3">
    <source>
        <dbReference type="EMBL" id="TGB03493.1"/>
    </source>
</evidence>
<comment type="caution">
    <text evidence="3">The sequence shown here is derived from an EMBL/GenBank/DDBJ whole genome shotgun (WGS) entry which is preliminary data.</text>
</comment>
<keyword evidence="4" id="KW-1185">Reference proteome</keyword>
<dbReference type="RefSeq" id="WP_135326224.1">
    <property type="nucleotide sequence ID" value="NZ_SRJC01000001.1"/>
</dbReference>
<dbReference type="Proteomes" id="UP000297982">
    <property type="component" value="Unassembled WGS sequence"/>
</dbReference>
<name>A0A4Z0GZ54_9BACI</name>
<feature type="signal peptide" evidence="2">
    <location>
        <begin position="1"/>
        <end position="23"/>
    </location>
</feature>
<feature type="region of interest" description="Disordered" evidence="1">
    <location>
        <begin position="25"/>
        <end position="54"/>
    </location>
</feature>
<dbReference type="AlphaFoldDB" id="A0A4Z0GZ54"/>
<reference evidence="3 4" key="1">
    <citation type="journal article" date="2003" name="Int. J. Syst. Evol. Microbiol.">
        <title>Halobacillus salinus sp. nov., isolated from a salt lake on the coast of the East Sea in Korea.</title>
        <authorList>
            <person name="Yoon J.H."/>
            <person name="Kang K.H."/>
            <person name="Park Y.H."/>
        </authorList>
    </citation>
    <scope>NUCLEOTIDE SEQUENCE [LARGE SCALE GENOMIC DNA]</scope>
    <source>
        <strain evidence="3 4">HSL-3</strain>
    </source>
</reference>
<accession>A0A4Z0GZ54</accession>
<sequence length="258" mass="27741">MKTTWVKGLGTAIIGLSLLTACAEESTMSSSEAEGKTTEENTEQTEQQEQQEKAEAAIEIKTEKFGAWKDSIDNVYGSYSAVITNTGDKPAMIGDIQINFEAEDGSILGTMPMVLAVPDIVMPGETAYIGENTGLESVKDAGEVAGVSTNIDFSSTDEEPIMLKTENVKLNEGKDEYSNAYSVTGTVINPNEEMADDIRLAAGLYDADGNFLATLTGSIMVSLNKDGKAGFELNYPELPKEVRGKAAEVKVKAYNWTF</sequence>
<organism evidence="3 4">
    <name type="scientific">Halobacillus salinus</name>
    <dbReference type="NCBI Taxonomy" id="192814"/>
    <lineage>
        <taxon>Bacteria</taxon>
        <taxon>Bacillati</taxon>
        <taxon>Bacillota</taxon>
        <taxon>Bacilli</taxon>
        <taxon>Bacillales</taxon>
        <taxon>Bacillaceae</taxon>
        <taxon>Halobacillus</taxon>
    </lineage>
</organism>
<evidence type="ECO:0000256" key="1">
    <source>
        <dbReference type="SAM" id="MobiDB-lite"/>
    </source>
</evidence>